<comment type="caution">
    <text evidence="1">The sequence shown here is derived from an EMBL/GenBank/DDBJ whole genome shotgun (WGS) entry which is preliminary data.</text>
</comment>
<dbReference type="OrthoDB" id="4246696at2"/>
<keyword evidence="2" id="KW-1185">Reference proteome</keyword>
<sequence>MRKNPPPTTYAVFSPERLRMLMERTGTGESINSRQLAKAAHVAHGTIGGLMAGTQRTVPEVKARAIADVLGVDTLVLWVPVERSGRTYIPAQVTA</sequence>
<dbReference type="InterPro" id="IPR010982">
    <property type="entry name" value="Lambda_DNA-bd_dom_sf"/>
</dbReference>
<accession>A0A2P2GLB8</accession>
<name>A0A2P2GLB8_STREW</name>
<protein>
    <recommendedName>
        <fullName evidence="3">HTH cro/C1-type domain-containing protein</fullName>
    </recommendedName>
</protein>
<organism evidence="1 2">
    <name type="scientific">Streptomyces showdoensis</name>
    <dbReference type="NCBI Taxonomy" id="68268"/>
    <lineage>
        <taxon>Bacteria</taxon>
        <taxon>Bacillati</taxon>
        <taxon>Actinomycetota</taxon>
        <taxon>Actinomycetes</taxon>
        <taxon>Kitasatosporales</taxon>
        <taxon>Streptomycetaceae</taxon>
        <taxon>Streptomyces</taxon>
    </lineage>
</organism>
<reference evidence="1 2" key="1">
    <citation type="submission" date="2015-05" db="EMBL/GenBank/DDBJ databases">
        <title>Draft Genome assembly of Streptomyces showdoensis.</title>
        <authorList>
            <person name="Thapa K.K."/>
            <person name="Metsa-Ketela M."/>
        </authorList>
    </citation>
    <scope>NUCLEOTIDE SEQUENCE [LARGE SCALE GENOMIC DNA]</scope>
    <source>
        <strain evidence="1 2">ATCC 15227</strain>
    </source>
</reference>
<evidence type="ECO:0000313" key="1">
    <source>
        <dbReference type="EMBL" id="KKZ72302.1"/>
    </source>
</evidence>
<dbReference type="AlphaFoldDB" id="A0A2P2GLB8"/>
<dbReference type="SUPFAM" id="SSF47413">
    <property type="entry name" value="lambda repressor-like DNA-binding domains"/>
    <property type="match status" value="1"/>
</dbReference>
<evidence type="ECO:0008006" key="3">
    <source>
        <dbReference type="Google" id="ProtNLM"/>
    </source>
</evidence>
<dbReference type="Proteomes" id="UP000265325">
    <property type="component" value="Unassembled WGS sequence"/>
</dbReference>
<dbReference type="EMBL" id="LAQS01000028">
    <property type="protein sequence ID" value="KKZ72302.1"/>
    <property type="molecule type" value="Genomic_DNA"/>
</dbReference>
<proteinExistence type="predicted"/>
<dbReference type="GO" id="GO:0003677">
    <property type="term" value="F:DNA binding"/>
    <property type="evidence" value="ECO:0007669"/>
    <property type="project" value="InterPro"/>
</dbReference>
<gene>
    <name evidence="1" type="ORF">VO63_19190</name>
</gene>
<dbReference type="Gene3D" id="1.10.260.40">
    <property type="entry name" value="lambda repressor-like DNA-binding domains"/>
    <property type="match status" value="1"/>
</dbReference>
<dbReference type="RefSeq" id="WP_046909064.1">
    <property type="nucleotide sequence ID" value="NZ_BAAAXG010000026.1"/>
</dbReference>
<evidence type="ECO:0000313" key="2">
    <source>
        <dbReference type="Proteomes" id="UP000265325"/>
    </source>
</evidence>